<organism evidence="1 2">
    <name type="scientific">Phytohabitans kaempferiae</name>
    <dbReference type="NCBI Taxonomy" id="1620943"/>
    <lineage>
        <taxon>Bacteria</taxon>
        <taxon>Bacillati</taxon>
        <taxon>Actinomycetota</taxon>
        <taxon>Actinomycetes</taxon>
        <taxon>Micromonosporales</taxon>
        <taxon>Micromonosporaceae</taxon>
    </lineage>
</organism>
<evidence type="ECO:0000313" key="1">
    <source>
        <dbReference type="EMBL" id="MFC0533913.1"/>
    </source>
</evidence>
<evidence type="ECO:0000313" key="2">
    <source>
        <dbReference type="Proteomes" id="UP001589867"/>
    </source>
</evidence>
<keyword evidence="2" id="KW-1185">Reference proteome</keyword>
<dbReference type="Proteomes" id="UP001589867">
    <property type="component" value="Unassembled WGS sequence"/>
</dbReference>
<proteinExistence type="predicted"/>
<reference evidence="1 2" key="1">
    <citation type="submission" date="2024-09" db="EMBL/GenBank/DDBJ databases">
        <authorList>
            <person name="Sun Q."/>
            <person name="Mori K."/>
        </authorList>
    </citation>
    <scope>NUCLEOTIDE SEQUENCE [LARGE SCALE GENOMIC DNA]</scope>
    <source>
        <strain evidence="1 2">TBRC 3947</strain>
    </source>
</reference>
<sequence length="158" mass="17774">LRTLAGAQQFCAIRSYLSIAAKHGMQQLHILISLAERRPWIHPQANNLTSYTGPKAEAEAIKDQLAAFLRDELALELSAEKTLITHARTEAARFLGYEITVRHDNSKITGGRRMLNGTIALRVPLTVVRSKCAPYRRRGKPWCRPALINLSDYDIVRV</sequence>
<protein>
    <submittedName>
        <fullName evidence="1">Uncharacterized protein</fullName>
    </submittedName>
</protein>
<dbReference type="EMBL" id="JBHLUH010000092">
    <property type="protein sequence ID" value="MFC0533913.1"/>
    <property type="molecule type" value="Genomic_DNA"/>
</dbReference>
<gene>
    <name evidence="1" type="ORF">ACFFIA_40560</name>
</gene>
<accession>A0ABV6MHS1</accession>
<comment type="caution">
    <text evidence="1">The sequence shown here is derived from an EMBL/GenBank/DDBJ whole genome shotgun (WGS) entry which is preliminary data.</text>
</comment>
<feature type="non-terminal residue" evidence="1">
    <location>
        <position position="1"/>
    </location>
</feature>
<name>A0ABV6MHS1_9ACTN</name>